<accession>A0A927GQD0</accession>
<dbReference type="PRINTS" id="PR00344">
    <property type="entry name" value="BCTRLSENSOR"/>
</dbReference>
<dbReference type="PROSITE" id="PS50885">
    <property type="entry name" value="HAMP"/>
    <property type="match status" value="1"/>
</dbReference>
<dbReference type="Pfam" id="PF00512">
    <property type="entry name" value="HisKA"/>
    <property type="match status" value="1"/>
</dbReference>
<gene>
    <name evidence="15" type="ORF">IDH44_00395</name>
</gene>
<dbReference type="CDD" id="cd00075">
    <property type="entry name" value="HATPase"/>
    <property type="match status" value="1"/>
</dbReference>
<keyword evidence="12" id="KW-0812">Transmembrane</keyword>
<evidence type="ECO:0000313" key="15">
    <source>
        <dbReference type="EMBL" id="MBD2843632.1"/>
    </source>
</evidence>
<protein>
    <recommendedName>
        <fullName evidence="3">histidine kinase</fullName>
        <ecNumber evidence="3">2.7.13.3</ecNumber>
    </recommendedName>
</protein>
<dbReference type="CDD" id="cd06225">
    <property type="entry name" value="HAMP"/>
    <property type="match status" value="1"/>
</dbReference>
<dbReference type="EMBL" id="JACXIZ010000002">
    <property type="protein sequence ID" value="MBD2843632.1"/>
    <property type="molecule type" value="Genomic_DNA"/>
</dbReference>
<dbReference type="PROSITE" id="PS50109">
    <property type="entry name" value="HIS_KIN"/>
    <property type="match status" value="1"/>
</dbReference>
<sequence>MQRRRSLLLYGSLRYFLLLLVCAIGVGIGTLTLIQYSASKEQREAMEQVVRELGAKLQAHGGALPEELLERELVEQTERFGLTSRPIFFVLDSRGRLVQQSPLAPRFDLEELRGELAAITQGAAGVVRPRGLGGEIPYVGAAVPLVSAAGTSAGYALFVQPKSDVLRGLQAFREIRLFGTGLIVLVGWLAIYWITRRLVQPIRHAAEASRQIVAGNYDIQLSSHSHPEKEIHELLQSFREMADRLKRLEALRTQLLAGVTHELKTPIASISGLLQAVRDSVVEGEEAKLFLDNGLKHTRHLQKMVEDLLDFHAFASNTVTICREPFHMRKALHAIVRQWNFSRPRHSARLELGQNRGSAAWEVDSDPGRVEQVAINLLRNAADAMPQGGTILVRLLREAESVRIEVCDCGRGVPEEERERIFEPFYRGEAKKRYVRGLGLGLSFSRLIARALGGELELARSDSQGSVFALTVPVARAQDVMPDAAVQNR</sequence>
<evidence type="ECO:0000256" key="3">
    <source>
        <dbReference type="ARBA" id="ARBA00012438"/>
    </source>
</evidence>
<feature type="transmembrane region" description="Helical" evidence="12">
    <location>
        <begin position="12"/>
        <end position="34"/>
    </location>
</feature>
<comment type="catalytic activity">
    <reaction evidence="1">
        <text>ATP + protein L-histidine = ADP + protein N-phospho-L-histidine.</text>
        <dbReference type="EC" id="2.7.13.3"/>
    </reaction>
</comment>
<keyword evidence="5" id="KW-0597">Phosphoprotein</keyword>
<evidence type="ECO:0000259" key="14">
    <source>
        <dbReference type="PROSITE" id="PS50885"/>
    </source>
</evidence>
<dbReference type="InterPro" id="IPR005467">
    <property type="entry name" value="His_kinase_dom"/>
</dbReference>
<dbReference type="GO" id="GO:0005524">
    <property type="term" value="F:ATP binding"/>
    <property type="evidence" value="ECO:0007669"/>
    <property type="project" value="UniProtKB-KW"/>
</dbReference>
<keyword evidence="9" id="KW-0067">ATP-binding</keyword>
<evidence type="ECO:0000256" key="7">
    <source>
        <dbReference type="ARBA" id="ARBA00022741"/>
    </source>
</evidence>
<evidence type="ECO:0000256" key="10">
    <source>
        <dbReference type="ARBA" id="ARBA00023012"/>
    </source>
</evidence>
<dbReference type="InterPro" id="IPR036097">
    <property type="entry name" value="HisK_dim/P_sf"/>
</dbReference>
<evidence type="ECO:0000256" key="11">
    <source>
        <dbReference type="ARBA" id="ARBA00023136"/>
    </source>
</evidence>
<dbReference type="InterPro" id="IPR050980">
    <property type="entry name" value="2C_sensor_his_kinase"/>
</dbReference>
<proteinExistence type="predicted"/>
<evidence type="ECO:0000256" key="2">
    <source>
        <dbReference type="ARBA" id="ARBA00004651"/>
    </source>
</evidence>
<dbReference type="Gene3D" id="3.30.565.10">
    <property type="entry name" value="Histidine kinase-like ATPase, C-terminal domain"/>
    <property type="match status" value="1"/>
</dbReference>
<dbReference type="GO" id="GO:0000155">
    <property type="term" value="F:phosphorelay sensor kinase activity"/>
    <property type="evidence" value="ECO:0007669"/>
    <property type="project" value="InterPro"/>
</dbReference>
<reference evidence="15" key="1">
    <citation type="submission" date="2020-09" db="EMBL/GenBank/DDBJ databases">
        <title>A novel bacterium of genus Paenibacillus, isolated from South China Sea.</title>
        <authorList>
            <person name="Huang H."/>
            <person name="Mo K."/>
            <person name="Hu Y."/>
        </authorList>
    </citation>
    <scope>NUCLEOTIDE SEQUENCE</scope>
    <source>
        <strain evidence="15">IB182496</strain>
    </source>
</reference>
<evidence type="ECO:0000259" key="13">
    <source>
        <dbReference type="PROSITE" id="PS50109"/>
    </source>
</evidence>
<dbReference type="PANTHER" id="PTHR44936:SF10">
    <property type="entry name" value="SENSOR PROTEIN RSTB"/>
    <property type="match status" value="1"/>
</dbReference>
<dbReference type="InterPro" id="IPR004358">
    <property type="entry name" value="Sig_transdc_His_kin-like_C"/>
</dbReference>
<feature type="domain" description="HAMP" evidence="14">
    <location>
        <begin position="196"/>
        <end position="250"/>
    </location>
</feature>
<dbReference type="CDD" id="cd00082">
    <property type="entry name" value="HisKA"/>
    <property type="match status" value="1"/>
</dbReference>
<dbReference type="GO" id="GO:0005886">
    <property type="term" value="C:plasma membrane"/>
    <property type="evidence" value="ECO:0007669"/>
    <property type="project" value="UniProtKB-SubCell"/>
</dbReference>
<keyword evidence="4" id="KW-1003">Cell membrane</keyword>
<dbReference type="AlphaFoldDB" id="A0A927GQD0"/>
<dbReference type="SMART" id="SM00387">
    <property type="entry name" value="HATPase_c"/>
    <property type="match status" value="1"/>
</dbReference>
<keyword evidence="16" id="KW-1185">Reference proteome</keyword>
<evidence type="ECO:0000313" key="16">
    <source>
        <dbReference type="Proteomes" id="UP000621560"/>
    </source>
</evidence>
<evidence type="ECO:0000256" key="8">
    <source>
        <dbReference type="ARBA" id="ARBA00022777"/>
    </source>
</evidence>
<keyword evidence="12" id="KW-1133">Transmembrane helix</keyword>
<dbReference type="Pfam" id="PF00672">
    <property type="entry name" value="HAMP"/>
    <property type="match status" value="1"/>
</dbReference>
<dbReference type="RefSeq" id="WP_190913627.1">
    <property type="nucleotide sequence ID" value="NZ_JACXIZ010000002.1"/>
</dbReference>
<dbReference type="SMART" id="SM00304">
    <property type="entry name" value="HAMP"/>
    <property type="match status" value="1"/>
</dbReference>
<keyword evidence="7" id="KW-0547">Nucleotide-binding</keyword>
<dbReference type="PANTHER" id="PTHR44936">
    <property type="entry name" value="SENSOR PROTEIN CREC"/>
    <property type="match status" value="1"/>
</dbReference>
<dbReference type="Proteomes" id="UP000621560">
    <property type="component" value="Unassembled WGS sequence"/>
</dbReference>
<dbReference type="SUPFAM" id="SSF55874">
    <property type="entry name" value="ATPase domain of HSP90 chaperone/DNA topoisomerase II/histidine kinase"/>
    <property type="match status" value="1"/>
</dbReference>
<feature type="transmembrane region" description="Helical" evidence="12">
    <location>
        <begin position="177"/>
        <end position="195"/>
    </location>
</feature>
<dbReference type="InterPro" id="IPR003660">
    <property type="entry name" value="HAMP_dom"/>
</dbReference>
<keyword evidence="10" id="KW-0902">Two-component regulatory system</keyword>
<evidence type="ECO:0000256" key="6">
    <source>
        <dbReference type="ARBA" id="ARBA00022679"/>
    </source>
</evidence>
<dbReference type="Gene3D" id="1.10.287.130">
    <property type="match status" value="1"/>
</dbReference>
<dbReference type="Pfam" id="PF02518">
    <property type="entry name" value="HATPase_c"/>
    <property type="match status" value="1"/>
</dbReference>
<dbReference type="SUPFAM" id="SSF47384">
    <property type="entry name" value="Homodimeric domain of signal transducing histidine kinase"/>
    <property type="match status" value="1"/>
</dbReference>
<organism evidence="15 16">
    <name type="scientific">Paenibacillus sabuli</name>
    <dbReference type="NCBI Taxonomy" id="2772509"/>
    <lineage>
        <taxon>Bacteria</taxon>
        <taxon>Bacillati</taxon>
        <taxon>Bacillota</taxon>
        <taxon>Bacilli</taxon>
        <taxon>Bacillales</taxon>
        <taxon>Paenibacillaceae</taxon>
        <taxon>Paenibacillus</taxon>
    </lineage>
</organism>
<evidence type="ECO:0000256" key="12">
    <source>
        <dbReference type="SAM" id="Phobius"/>
    </source>
</evidence>
<dbReference type="SMART" id="SM00388">
    <property type="entry name" value="HisKA"/>
    <property type="match status" value="1"/>
</dbReference>
<evidence type="ECO:0000256" key="9">
    <source>
        <dbReference type="ARBA" id="ARBA00022840"/>
    </source>
</evidence>
<dbReference type="InterPro" id="IPR036890">
    <property type="entry name" value="HATPase_C_sf"/>
</dbReference>
<name>A0A927GQD0_9BACL</name>
<dbReference type="EC" id="2.7.13.3" evidence="3"/>
<dbReference type="SUPFAM" id="SSF158472">
    <property type="entry name" value="HAMP domain-like"/>
    <property type="match status" value="1"/>
</dbReference>
<dbReference type="InterPro" id="IPR003661">
    <property type="entry name" value="HisK_dim/P_dom"/>
</dbReference>
<keyword evidence="11 12" id="KW-0472">Membrane</keyword>
<feature type="transmembrane region" description="Helical" evidence="12">
    <location>
        <begin position="138"/>
        <end position="157"/>
    </location>
</feature>
<comment type="caution">
    <text evidence="15">The sequence shown here is derived from an EMBL/GenBank/DDBJ whole genome shotgun (WGS) entry which is preliminary data.</text>
</comment>
<evidence type="ECO:0000256" key="1">
    <source>
        <dbReference type="ARBA" id="ARBA00000085"/>
    </source>
</evidence>
<evidence type="ECO:0000256" key="4">
    <source>
        <dbReference type="ARBA" id="ARBA00022475"/>
    </source>
</evidence>
<feature type="domain" description="Histidine kinase" evidence="13">
    <location>
        <begin position="258"/>
        <end position="476"/>
    </location>
</feature>
<comment type="subcellular location">
    <subcellularLocation>
        <location evidence="2">Cell membrane</location>
        <topology evidence="2">Multi-pass membrane protein</topology>
    </subcellularLocation>
</comment>
<keyword evidence="6" id="KW-0808">Transferase</keyword>
<evidence type="ECO:0000256" key="5">
    <source>
        <dbReference type="ARBA" id="ARBA00022553"/>
    </source>
</evidence>
<dbReference type="InterPro" id="IPR003594">
    <property type="entry name" value="HATPase_dom"/>
</dbReference>
<dbReference type="Gene3D" id="6.10.340.10">
    <property type="match status" value="1"/>
</dbReference>
<keyword evidence="8 15" id="KW-0418">Kinase</keyword>